<dbReference type="AlphaFoldDB" id="A0A2M9R547"/>
<feature type="chain" id="PRO_5014715381" evidence="1">
    <location>
        <begin position="20"/>
        <end position="118"/>
    </location>
</feature>
<dbReference type="RefSeq" id="WP_100677555.1">
    <property type="nucleotide sequence ID" value="NZ_NIPO01000001.1"/>
</dbReference>
<comment type="caution">
    <text evidence="2">The sequence shown here is derived from an EMBL/GenBank/DDBJ whole genome shotgun (WGS) entry which is preliminary data.</text>
</comment>
<evidence type="ECO:0000256" key="1">
    <source>
        <dbReference type="SAM" id="SignalP"/>
    </source>
</evidence>
<evidence type="ECO:0000313" key="2">
    <source>
        <dbReference type="EMBL" id="PJR03989.1"/>
    </source>
</evidence>
<accession>A0A2M9R547</accession>
<protein>
    <submittedName>
        <fullName evidence="2">Uncharacterized protein</fullName>
    </submittedName>
</protein>
<keyword evidence="1" id="KW-0732">Signal</keyword>
<proteinExistence type="predicted"/>
<sequence>MRNLIMTGFIALCSIASFAGNGETEINQLSISNIENAIDNSQISNDSEPTYIYEFSLWFYLSDGSGTGTSYGHKIAITETCITEAEMEQMRSAYLFIYQLQYPGQNIIITANQIESCD</sequence>
<reference evidence="2 3" key="1">
    <citation type="submission" date="2017-06" db="EMBL/GenBank/DDBJ databases">
        <title>Description of Avrilella dinanensis gen. nov. sp. nov.</title>
        <authorList>
            <person name="Leyer C."/>
            <person name="Sassi M."/>
            <person name="Minet J."/>
            <person name="Kayal S."/>
            <person name="Cattoir V."/>
        </authorList>
    </citation>
    <scope>NUCLEOTIDE SEQUENCE [LARGE SCALE GENOMIC DNA]</scope>
    <source>
        <strain evidence="2 3">UR159</strain>
    </source>
</reference>
<evidence type="ECO:0000313" key="3">
    <source>
        <dbReference type="Proteomes" id="UP000231960"/>
    </source>
</evidence>
<gene>
    <name evidence="2" type="ORF">CDL10_05195</name>
</gene>
<feature type="signal peptide" evidence="1">
    <location>
        <begin position="1"/>
        <end position="19"/>
    </location>
</feature>
<organism evidence="2 3">
    <name type="scientific">Avrilella dinanensis</name>
    <dbReference type="NCBI Taxonomy" id="2008672"/>
    <lineage>
        <taxon>Bacteria</taxon>
        <taxon>Pseudomonadati</taxon>
        <taxon>Bacteroidota</taxon>
        <taxon>Flavobacteriia</taxon>
        <taxon>Flavobacteriales</taxon>
        <taxon>Flavobacteriaceae</taxon>
        <taxon>Avrilella</taxon>
    </lineage>
</organism>
<keyword evidence="3" id="KW-1185">Reference proteome</keyword>
<dbReference type="EMBL" id="NIPO01000001">
    <property type="protein sequence ID" value="PJR03989.1"/>
    <property type="molecule type" value="Genomic_DNA"/>
</dbReference>
<name>A0A2M9R547_9FLAO</name>
<dbReference type="Proteomes" id="UP000231960">
    <property type="component" value="Unassembled WGS sequence"/>
</dbReference>